<name>A0A8C5QXR8_9ANUR</name>
<feature type="region of interest" description="Disordered" evidence="2">
    <location>
        <begin position="377"/>
        <end position="402"/>
    </location>
</feature>
<dbReference type="Pfam" id="PF08676">
    <property type="entry name" value="MutL_C"/>
    <property type="match status" value="1"/>
</dbReference>
<reference evidence="4" key="2">
    <citation type="submission" date="2025-09" db="UniProtKB">
        <authorList>
            <consortium name="Ensembl"/>
        </authorList>
    </citation>
    <scope>IDENTIFICATION</scope>
</reference>
<accession>A0A8C5QXR8</accession>
<dbReference type="Gene3D" id="3.30.565.10">
    <property type="entry name" value="Histidine kinase-like ATPase, C-terminal domain"/>
    <property type="match status" value="1"/>
</dbReference>
<dbReference type="GO" id="GO:0016887">
    <property type="term" value="F:ATP hydrolysis activity"/>
    <property type="evidence" value="ECO:0007669"/>
    <property type="project" value="InterPro"/>
</dbReference>
<feature type="domain" description="MutL C-terminal dimerisation" evidence="3">
    <location>
        <begin position="122"/>
        <end position="302"/>
    </location>
</feature>
<evidence type="ECO:0000259" key="3">
    <source>
        <dbReference type="SMART" id="SM00853"/>
    </source>
</evidence>
<dbReference type="InterPro" id="IPR014790">
    <property type="entry name" value="MutL_C"/>
</dbReference>
<evidence type="ECO:0000313" key="5">
    <source>
        <dbReference type="Proteomes" id="UP000694569"/>
    </source>
</evidence>
<keyword evidence="5" id="KW-1185">Reference proteome</keyword>
<reference evidence="4" key="1">
    <citation type="submission" date="2025-08" db="UniProtKB">
        <authorList>
            <consortium name="Ensembl"/>
        </authorList>
    </citation>
    <scope>IDENTIFICATION</scope>
</reference>
<comment type="similarity">
    <text evidence="1">Belongs to the DNA mismatch repair MutL/HexB family.</text>
</comment>
<sequence length="465" mass="50872">MIRKLPDEVRHSLRSGFAVASVHQCVEELVLNSTDSGATCIAARVDLETLSMQVVDNGYAAADPELCSLWCDLSRWENPVFKRHPTVAVNVSSGNADTLAVKIHNILYPYRFTKDMVNSMKVLQQVDSKFIACLMKVKKEDRAEPDGNLLVLVDQHAAHERVRLEQLIADSYVAVPGGSAVRQVKVSAVNPPFELDVTEEQHRLLRVFSSSLSRVGLSMLFPESGSRRVLVGTVPLCFVEKEASETQRGRSTVAKKIVEELLREQVEMFQTSRAAPGPVPLTVLKVLASQACHGAVKFNDSLTPAECRHLIQSLSRCDLPFQCAHGRPSILPLADISHLEMEEQVGPPQTHLSACCPLCAGPCADAEVISTLLIRKHRDSSPGSPAPPGHAPGSPTAPPRLCTEGRTQEITHNKYFIPVKWGGGGGCIRALCSLLRIFPHRSRGSQTCDDFVSAETMDRDLPVQE</sequence>
<dbReference type="SUPFAM" id="SSF118116">
    <property type="entry name" value="DNA mismatch repair protein MutL"/>
    <property type="match status" value="1"/>
</dbReference>
<proteinExistence type="inferred from homology"/>
<dbReference type="InterPro" id="IPR038973">
    <property type="entry name" value="MutL/Mlh/Pms-like"/>
</dbReference>
<dbReference type="Gene3D" id="3.30.1540.20">
    <property type="entry name" value="MutL, C-terminal domain, dimerisation subdomain"/>
    <property type="match status" value="1"/>
</dbReference>
<protein>
    <recommendedName>
        <fullName evidence="3">MutL C-terminal dimerisation domain-containing protein</fullName>
    </recommendedName>
</protein>
<dbReference type="GO" id="GO:0005524">
    <property type="term" value="F:ATP binding"/>
    <property type="evidence" value="ECO:0007669"/>
    <property type="project" value="InterPro"/>
</dbReference>
<dbReference type="InterPro" id="IPR042121">
    <property type="entry name" value="MutL_C_regsub"/>
</dbReference>
<dbReference type="PANTHER" id="PTHR10073">
    <property type="entry name" value="DNA MISMATCH REPAIR PROTEIN MLH, PMS, MUTL"/>
    <property type="match status" value="1"/>
</dbReference>
<feature type="compositionally biased region" description="Pro residues" evidence="2">
    <location>
        <begin position="384"/>
        <end position="398"/>
    </location>
</feature>
<dbReference type="Gene3D" id="3.30.1370.100">
    <property type="entry name" value="MutL, C-terminal domain, regulatory subdomain"/>
    <property type="match status" value="1"/>
</dbReference>
<dbReference type="Ensembl" id="ENSLLET00000045957.1">
    <property type="protein sequence ID" value="ENSLLEP00000044181.1"/>
    <property type="gene ID" value="ENSLLEG00000028083.1"/>
</dbReference>
<dbReference type="InterPro" id="IPR037198">
    <property type="entry name" value="MutL_C_sf"/>
</dbReference>
<dbReference type="GO" id="GO:0006298">
    <property type="term" value="P:mismatch repair"/>
    <property type="evidence" value="ECO:0007669"/>
    <property type="project" value="InterPro"/>
</dbReference>
<dbReference type="PANTHER" id="PTHR10073:SF47">
    <property type="entry name" value="DNA MISMATCH REPAIR PROTEIN MLH3"/>
    <property type="match status" value="1"/>
</dbReference>
<dbReference type="InterPro" id="IPR036890">
    <property type="entry name" value="HATPase_C_sf"/>
</dbReference>
<dbReference type="GO" id="GO:0140664">
    <property type="term" value="F:ATP-dependent DNA damage sensor activity"/>
    <property type="evidence" value="ECO:0007669"/>
    <property type="project" value="InterPro"/>
</dbReference>
<dbReference type="SMART" id="SM00853">
    <property type="entry name" value="MutL_C"/>
    <property type="match status" value="1"/>
</dbReference>
<evidence type="ECO:0000256" key="2">
    <source>
        <dbReference type="SAM" id="MobiDB-lite"/>
    </source>
</evidence>
<organism evidence="4 5">
    <name type="scientific">Leptobrachium leishanense</name>
    <name type="common">Leishan spiny toad</name>
    <dbReference type="NCBI Taxonomy" id="445787"/>
    <lineage>
        <taxon>Eukaryota</taxon>
        <taxon>Metazoa</taxon>
        <taxon>Chordata</taxon>
        <taxon>Craniata</taxon>
        <taxon>Vertebrata</taxon>
        <taxon>Euteleostomi</taxon>
        <taxon>Amphibia</taxon>
        <taxon>Batrachia</taxon>
        <taxon>Anura</taxon>
        <taxon>Pelobatoidea</taxon>
        <taxon>Megophryidae</taxon>
        <taxon>Leptobrachium</taxon>
    </lineage>
</organism>
<dbReference type="OrthoDB" id="429932at2759"/>
<dbReference type="InterPro" id="IPR042120">
    <property type="entry name" value="MutL_C_dimsub"/>
</dbReference>
<dbReference type="AlphaFoldDB" id="A0A8C5QXR8"/>
<dbReference type="FunFam" id="3.30.1370.100:FF:000003">
    <property type="entry name" value="DNA mismatch repair protein Mlh3"/>
    <property type="match status" value="1"/>
</dbReference>
<evidence type="ECO:0000313" key="4">
    <source>
        <dbReference type="Ensembl" id="ENSLLEP00000044181.1"/>
    </source>
</evidence>
<dbReference type="SUPFAM" id="SSF55874">
    <property type="entry name" value="ATPase domain of HSP90 chaperone/DNA topoisomerase II/histidine kinase"/>
    <property type="match status" value="1"/>
</dbReference>
<dbReference type="GeneTree" id="ENSGT00800000124176"/>
<evidence type="ECO:0000256" key="1">
    <source>
        <dbReference type="ARBA" id="ARBA00006082"/>
    </source>
</evidence>
<dbReference type="GO" id="GO:0032300">
    <property type="term" value="C:mismatch repair complex"/>
    <property type="evidence" value="ECO:0007669"/>
    <property type="project" value="InterPro"/>
</dbReference>
<dbReference type="Proteomes" id="UP000694569">
    <property type="component" value="Unplaced"/>
</dbReference>